<dbReference type="SUPFAM" id="SSF57850">
    <property type="entry name" value="RING/U-box"/>
    <property type="match status" value="1"/>
</dbReference>
<feature type="region of interest" description="Disordered" evidence="9">
    <location>
        <begin position="108"/>
        <end position="130"/>
    </location>
</feature>
<comment type="catalytic activity">
    <reaction evidence="1">
        <text>S-ubiquitinyl-[E2 ubiquitin-conjugating enzyme]-L-cysteine + [acceptor protein]-L-lysine = [E2 ubiquitin-conjugating enzyme]-L-cysteine + N(6)-ubiquitinyl-[acceptor protein]-L-lysine.</text>
        <dbReference type="EC" id="2.3.2.27"/>
    </reaction>
</comment>
<keyword evidence="3" id="KW-0808">Transferase</keyword>
<accession>A0AAX6IFA6</accession>
<organism evidence="12 13">
    <name type="scientific">Iris pallida</name>
    <name type="common">Sweet iris</name>
    <dbReference type="NCBI Taxonomy" id="29817"/>
    <lineage>
        <taxon>Eukaryota</taxon>
        <taxon>Viridiplantae</taxon>
        <taxon>Streptophyta</taxon>
        <taxon>Embryophyta</taxon>
        <taxon>Tracheophyta</taxon>
        <taxon>Spermatophyta</taxon>
        <taxon>Magnoliopsida</taxon>
        <taxon>Liliopsida</taxon>
        <taxon>Asparagales</taxon>
        <taxon>Iridaceae</taxon>
        <taxon>Iridoideae</taxon>
        <taxon>Irideae</taxon>
        <taxon>Iris</taxon>
    </lineage>
</organism>
<evidence type="ECO:0000256" key="6">
    <source>
        <dbReference type="ARBA" id="ARBA00022786"/>
    </source>
</evidence>
<sequence length="225" mass="25066">MGCVSSCFLVDGDNERGHPNAPGSRYCVCLRCLTQQLVNAYTVLFRRGEAHVAPLSLQGRAPLVSAPVDEESSISNTYHAPPRPLPYDDPRCSPLHRQLDGFVPRYNKASRHSHAGPPRTNDTDIEPTGTVDGQNCSVYVGSKLCLSESSVKHPAPEVSNREAYNFFSSEEEDVCPTCLEEYTFENPRITLQCSHDYHLGCIYEWMERSEACPVCGKVMMFNETT</sequence>
<keyword evidence="13" id="KW-1185">Reference proteome</keyword>
<evidence type="ECO:0000256" key="3">
    <source>
        <dbReference type="ARBA" id="ARBA00022679"/>
    </source>
</evidence>
<evidence type="ECO:0000313" key="13">
    <source>
        <dbReference type="Proteomes" id="UP001140949"/>
    </source>
</evidence>
<reference evidence="12" key="2">
    <citation type="submission" date="2023-04" db="EMBL/GenBank/DDBJ databases">
        <authorList>
            <person name="Bruccoleri R.E."/>
            <person name="Oakeley E.J."/>
            <person name="Faust A.-M."/>
            <person name="Dessus-Babus S."/>
            <person name="Altorfer M."/>
            <person name="Burckhardt D."/>
            <person name="Oertli M."/>
            <person name="Naumann U."/>
            <person name="Petersen F."/>
            <person name="Wong J."/>
        </authorList>
    </citation>
    <scope>NUCLEOTIDE SEQUENCE</scope>
    <source>
        <strain evidence="12">GSM-AAB239-AS_SAM_17_03QT</strain>
        <tissue evidence="12">Leaf</tissue>
    </source>
</reference>
<gene>
    <name evidence="12" type="ORF">M6B38_259940</name>
    <name evidence="11" type="ORF">M6B38_286455</name>
</gene>
<evidence type="ECO:0000259" key="10">
    <source>
        <dbReference type="PROSITE" id="PS50089"/>
    </source>
</evidence>
<dbReference type="PANTHER" id="PTHR46463">
    <property type="entry name" value="ZINC FINGER, RING/FYVE/PHD-TYPE"/>
    <property type="match status" value="1"/>
</dbReference>
<dbReference type="InterPro" id="IPR013083">
    <property type="entry name" value="Znf_RING/FYVE/PHD"/>
</dbReference>
<reference evidence="12" key="1">
    <citation type="journal article" date="2023" name="GigaByte">
        <title>Genome assembly of the bearded iris, Iris pallida Lam.</title>
        <authorList>
            <person name="Bruccoleri R.E."/>
            <person name="Oakeley E.J."/>
            <person name="Faust A.M.E."/>
            <person name="Altorfer M."/>
            <person name="Dessus-Babus S."/>
            <person name="Burckhardt D."/>
            <person name="Oertli M."/>
            <person name="Naumann U."/>
            <person name="Petersen F."/>
            <person name="Wong J."/>
        </authorList>
    </citation>
    <scope>NUCLEOTIDE SEQUENCE</scope>
    <source>
        <strain evidence="12">GSM-AAB239-AS_SAM_17_03QT</strain>
    </source>
</reference>
<evidence type="ECO:0000313" key="12">
    <source>
        <dbReference type="EMBL" id="KAJ6851623.1"/>
    </source>
</evidence>
<dbReference type="PROSITE" id="PS50089">
    <property type="entry name" value="ZF_RING_2"/>
    <property type="match status" value="1"/>
</dbReference>
<dbReference type="AlphaFoldDB" id="A0AAX6IFA6"/>
<keyword evidence="6" id="KW-0833">Ubl conjugation pathway</keyword>
<evidence type="ECO:0000256" key="5">
    <source>
        <dbReference type="ARBA" id="ARBA00022771"/>
    </source>
</evidence>
<dbReference type="EMBL" id="JANAVB010006000">
    <property type="protein sequence ID" value="KAJ6845658.1"/>
    <property type="molecule type" value="Genomic_DNA"/>
</dbReference>
<keyword evidence="7" id="KW-0862">Zinc</keyword>
<dbReference type="Gene3D" id="3.30.40.10">
    <property type="entry name" value="Zinc/RING finger domain, C3HC4 (zinc finger)"/>
    <property type="match status" value="1"/>
</dbReference>
<evidence type="ECO:0000256" key="2">
    <source>
        <dbReference type="ARBA" id="ARBA00012483"/>
    </source>
</evidence>
<evidence type="ECO:0000313" key="11">
    <source>
        <dbReference type="EMBL" id="KAJ6845658.1"/>
    </source>
</evidence>
<evidence type="ECO:0000256" key="7">
    <source>
        <dbReference type="ARBA" id="ARBA00022833"/>
    </source>
</evidence>
<evidence type="ECO:0000256" key="1">
    <source>
        <dbReference type="ARBA" id="ARBA00000900"/>
    </source>
</evidence>
<evidence type="ECO:0000256" key="8">
    <source>
        <dbReference type="PROSITE-ProRule" id="PRU00175"/>
    </source>
</evidence>
<feature type="domain" description="RING-type" evidence="10">
    <location>
        <begin position="175"/>
        <end position="215"/>
    </location>
</feature>
<dbReference type="Pfam" id="PF13639">
    <property type="entry name" value="zf-RING_2"/>
    <property type="match status" value="1"/>
</dbReference>
<dbReference type="PANTHER" id="PTHR46463:SF93">
    <property type="entry name" value="OS11G0629300 PROTEIN"/>
    <property type="match status" value="1"/>
</dbReference>
<keyword evidence="5 8" id="KW-0863">Zinc-finger</keyword>
<dbReference type="GO" id="GO:0061630">
    <property type="term" value="F:ubiquitin protein ligase activity"/>
    <property type="evidence" value="ECO:0007669"/>
    <property type="project" value="UniProtKB-EC"/>
</dbReference>
<dbReference type="SMART" id="SM00184">
    <property type="entry name" value="RING"/>
    <property type="match status" value="1"/>
</dbReference>
<evidence type="ECO:0000256" key="9">
    <source>
        <dbReference type="SAM" id="MobiDB-lite"/>
    </source>
</evidence>
<dbReference type="GO" id="GO:0008270">
    <property type="term" value="F:zinc ion binding"/>
    <property type="evidence" value="ECO:0007669"/>
    <property type="project" value="UniProtKB-KW"/>
</dbReference>
<dbReference type="EMBL" id="JANAVB010002199">
    <property type="protein sequence ID" value="KAJ6851623.1"/>
    <property type="molecule type" value="Genomic_DNA"/>
</dbReference>
<comment type="caution">
    <text evidence="12">The sequence shown here is derived from an EMBL/GenBank/DDBJ whole genome shotgun (WGS) entry which is preliminary data.</text>
</comment>
<dbReference type="InterPro" id="IPR001841">
    <property type="entry name" value="Znf_RING"/>
</dbReference>
<dbReference type="Proteomes" id="UP001140949">
    <property type="component" value="Unassembled WGS sequence"/>
</dbReference>
<keyword evidence="4" id="KW-0479">Metal-binding</keyword>
<protein>
    <recommendedName>
        <fullName evidence="2">RING-type E3 ubiquitin transferase</fullName>
        <ecNumber evidence="2">2.3.2.27</ecNumber>
    </recommendedName>
</protein>
<name>A0AAX6IFA6_IRIPA</name>
<evidence type="ECO:0000256" key="4">
    <source>
        <dbReference type="ARBA" id="ARBA00022723"/>
    </source>
</evidence>
<dbReference type="EC" id="2.3.2.27" evidence="2"/>
<proteinExistence type="predicted"/>